<keyword evidence="2" id="KW-0378">Hydrolase</keyword>
<dbReference type="PANTHER" id="PTHR43135">
    <property type="entry name" value="ALPHA-D-RIBOSE 1-METHYLPHOSPHONATE 5-TRIPHOSPHATE DIPHOSPHATASE"/>
    <property type="match status" value="1"/>
</dbReference>
<dbReference type="AlphaFoldDB" id="A0A854QBI1"/>
<dbReference type="PANTHER" id="PTHR43135:SF3">
    <property type="entry name" value="ALPHA-D-RIBOSE 1-METHYLPHOSPHONATE 5-TRIPHOSPHATE DIPHOSPHATASE"/>
    <property type="match status" value="1"/>
</dbReference>
<evidence type="ECO:0000313" key="2">
    <source>
        <dbReference type="EMBL" id="OXG19306.1"/>
    </source>
</evidence>
<dbReference type="OrthoDB" id="194468at2759"/>
<dbReference type="SUPFAM" id="SSF51338">
    <property type="entry name" value="Composite domain of metallo-dependent hydrolases"/>
    <property type="match status" value="1"/>
</dbReference>
<dbReference type="Gene3D" id="2.30.40.10">
    <property type="entry name" value="Urease, subunit C, domain 1"/>
    <property type="match status" value="1"/>
</dbReference>
<name>A0A854QBI1_CRYNE</name>
<evidence type="ECO:0000259" key="1">
    <source>
        <dbReference type="Pfam" id="PF01979"/>
    </source>
</evidence>
<gene>
    <name evidence="2" type="ORF">C361_04251</name>
</gene>
<dbReference type="InterPro" id="IPR032466">
    <property type="entry name" value="Metal_Hydrolase"/>
</dbReference>
<protein>
    <submittedName>
        <fullName evidence="2">Amidohydrolase</fullName>
    </submittedName>
</protein>
<sequence length="454" mass="48471">MSSFDFAKAFPNPTEVRESLLPGLAVKPWSSSPQGKFYLLNATVVDARNSKLLDGPQFIEVQNGVINSVQPLNSFDRSKLDDNALAYDVSGKFISPGLIDAHVHVTAVPGVETMADMVRLPEQSVTLRATYVLKNMLHRGFTTVRDTGGANKIIADALKEGLIEGPRLFQCGKALSQTGGHGDFISPGVSGGDGTSCCGGHAISLGRTADGVPAVLKAVREELKQGADFIKIMLGGGVSSESDAIETVQYTAEEVRAITSTCWQMGKKMATAHAYTVDAINHAIDNGVKGIEHGNLMDAPTAKRMAENGVYLTPTLSCYGIMVRKPFEKFLNDEGKNKSVQVMQQGLQALKLAEEAGVTVCYGSDLLISMHALQTEEFTVRSTVLPSATLLRHATVNPAKMLGQEGRLGVIAPGAIADILILENNPLDDITVLDRPETNLRAVLKEGKLVAGKL</sequence>
<feature type="domain" description="Amidohydrolase-related" evidence="1">
    <location>
        <begin position="93"/>
        <end position="450"/>
    </location>
</feature>
<dbReference type="Gene3D" id="3.20.20.140">
    <property type="entry name" value="Metal-dependent hydrolases"/>
    <property type="match status" value="1"/>
</dbReference>
<evidence type="ECO:0000313" key="3">
    <source>
        <dbReference type="Proteomes" id="UP000199727"/>
    </source>
</evidence>
<dbReference type="SUPFAM" id="SSF51556">
    <property type="entry name" value="Metallo-dependent hydrolases"/>
    <property type="match status" value="1"/>
</dbReference>
<comment type="caution">
    <text evidence="2">The sequence shown here is derived from an EMBL/GenBank/DDBJ whole genome shotgun (WGS) entry which is preliminary data.</text>
</comment>
<proteinExistence type="predicted"/>
<organism evidence="2 3">
    <name type="scientific">Cryptococcus neoformans Tu259-1</name>
    <dbReference type="NCBI Taxonomy" id="1230072"/>
    <lineage>
        <taxon>Eukaryota</taxon>
        <taxon>Fungi</taxon>
        <taxon>Dikarya</taxon>
        <taxon>Basidiomycota</taxon>
        <taxon>Agaricomycotina</taxon>
        <taxon>Tremellomycetes</taxon>
        <taxon>Tremellales</taxon>
        <taxon>Cryptococcaceae</taxon>
        <taxon>Cryptococcus</taxon>
        <taxon>Cryptococcus neoformans species complex</taxon>
    </lineage>
</organism>
<dbReference type="Proteomes" id="UP000199727">
    <property type="component" value="Unassembled WGS sequence"/>
</dbReference>
<dbReference type="EMBL" id="AMKT01000050">
    <property type="protein sequence ID" value="OXG19306.1"/>
    <property type="molecule type" value="Genomic_DNA"/>
</dbReference>
<dbReference type="Pfam" id="PF01979">
    <property type="entry name" value="Amidohydro_1"/>
    <property type="match status" value="1"/>
</dbReference>
<dbReference type="CDD" id="cd01299">
    <property type="entry name" value="Met_dep_hydrolase_A"/>
    <property type="match status" value="1"/>
</dbReference>
<reference evidence="2 3" key="1">
    <citation type="submission" date="2017-06" db="EMBL/GenBank/DDBJ databases">
        <title>Global population genomics of the pathogenic fungus Cryptococcus neoformans var. grubii.</title>
        <authorList>
            <person name="Cuomo C."/>
            <person name="Litvintseva A."/>
            <person name="Chen Y."/>
            <person name="Young S."/>
            <person name="Zeng Q."/>
            <person name="Chapman S."/>
            <person name="Gujja S."/>
            <person name="Saif S."/>
            <person name="Birren B."/>
        </authorList>
    </citation>
    <scope>NUCLEOTIDE SEQUENCE [LARGE SCALE GENOMIC DNA]</scope>
    <source>
        <strain evidence="2 3">Tu259-1</strain>
    </source>
</reference>
<dbReference type="InterPro" id="IPR057744">
    <property type="entry name" value="OTAase-like"/>
</dbReference>
<dbReference type="InterPro" id="IPR011059">
    <property type="entry name" value="Metal-dep_hydrolase_composite"/>
</dbReference>
<dbReference type="InterPro" id="IPR051781">
    <property type="entry name" value="Metallo-dep_Hydrolase"/>
</dbReference>
<accession>A0A854QBI1</accession>
<dbReference type="GO" id="GO:0016810">
    <property type="term" value="F:hydrolase activity, acting on carbon-nitrogen (but not peptide) bonds"/>
    <property type="evidence" value="ECO:0007669"/>
    <property type="project" value="InterPro"/>
</dbReference>
<dbReference type="InterPro" id="IPR006680">
    <property type="entry name" value="Amidohydro-rel"/>
</dbReference>